<gene>
    <name evidence="3" type="ORF">CMQ_5328</name>
</gene>
<proteinExistence type="predicted"/>
<dbReference type="AlphaFoldDB" id="F0XBU1"/>
<feature type="transmembrane region" description="Helical" evidence="2">
    <location>
        <begin position="110"/>
        <end position="136"/>
    </location>
</feature>
<sequence length="148" mass="16071">MRDVGEASQNVNTTWRCIDQEDDRDHQRHDIGVSKDEHCQLSTKGEESNDMRGSGRGPTQIGISWHTLNEVEIAMTEAHMVAAVVVLACIQEAASLAMELIWMAVTVAALFWGVVVTTVVVAGAGVALVVLLLPILATRLLRERPTGL</sequence>
<feature type="region of interest" description="Disordered" evidence="1">
    <location>
        <begin position="26"/>
        <end position="57"/>
    </location>
</feature>
<keyword evidence="2" id="KW-0472">Membrane</keyword>
<dbReference type="GeneID" id="25978638"/>
<evidence type="ECO:0000256" key="1">
    <source>
        <dbReference type="SAM" id="MobiDB-lite"/>
    </source>
</evidence>
<feature type="transmembrane region" description="Helical" evidence="2">
    <location>
        <begin position="81"/>
        <end position="104"/>
    </location>
</feature>
<organism evidence="4">
    <name type="scientific">Grosmannia clavigera (strain kw1407 / UAMH 11150)</name>
    <name type="common">Blue stain fungus</name>
    <name type="synonym">Graphiocladiella clavigera</name>
    <dbReference type="NCBI Taxonomy" id="655863"/>
    <lineage>
        <taxon>Eukaryota</taxon>
        <taxon>Fungi</taxon>
        <taxon>Dikarya</taxon>
        <taxon>Ascomycota</taxon>
        <taxon>Pezizomycotina</taxon>
        <taxon>Sordariomycetes</taxon>
        <taxon>Sordariomycetidae</taxon>
        <taxon>Ophiostomatales</taxon>
        <taxon>Ophiostomataceae</taxon>
        <taxon>Leptographium</taxon>
    </lineage>
</organism>
<evidence type="ECO:0000313" key="4">
    <source>
        <dbReference type="Proteomes" id="UP000007796"/>
    </source>
</evidence>
<keyword evidence="2" id="KW-1133">Transmembrane helix</keyword>
<dbReference type="RefSeq" id="XP_014174548.1">
    <property type="nucleotide sequence ID" value="XM_014319073.1"/>
</dbReference>
<protein>
    <submittedName>
        <fullName evidence="3">Uncharacterized protein</fullName>
    </submittedName>
</protein>
<feature type="compositionally biased region" description="Basic and acidic residues" evidence="1">
    <location>
        <begin position="26"/>
        <end position="50"/>
    </location>
</feature>
<name>F0XBU1_GROCL</name>
<accession>F0XBU1</accession>
<dbReference type="InParanoid" id="F0XBU1"/>
<keyword evidence="4" id="KW-1185">Reference proteome</keyword>
<reference evidence="3 4" key="1">
    <citation type="journal article" date="2011" name="Proc. Natl. Acad. Sci. U.S.A.">
        <title>Genome and transcriptome analyses of the mountain pine beetle-fungal symbiont Grosmannia clavigera, a lodgepole pine pathogen.</title>
        <authorList>
            <person name="DiGuistini S."/>
            <person name="Wang Y."/>
            <person name="Liao N.Y."/>
            <person name="Taylor G."/>
            <person name="Tanguay P."/>
            <person name="Feau N."/>
            <person name="Henrissat B."/>
            <person name="Chan S.K."/>
            <person name="Hesse-Orce U."/>
            <person name="Alamouti S.M."/>
            <person name="Tsui C.K.M."/>
            <person name="Docking R.T."/>
            <person name="Levasseur A."/>
            <person name="Haridas S."/>
            <person name="Robertson G."/>
            <person name="Birol I."/>
            <person name="Holt R.A."/>
            <person name="Marra M.A."/>
            <person name="Hamelin R.C."/>
            <person name="Hirst M."/>
            <person name="Jones S.J.M."/>
            <person name="Bohlmann J."/>
            <person name="Breuil C."/>
        </authorList>
    </citation>
    <scope>NUCLEOTIDE SEQUENCE [LARGE SCALE GENOMIC DNA]</scope>
    <source>
        <strain evidence="4">kw1407 / UAMH 11150</strain>
    </source>
</reference>
<evidence type="ECO:0000256" key="2">
    <source>
        <dbReference type="SAM" id="Phobius"/>
    </source>
</evidence>
<keyword evidence="2" id="KW-0812">Transmembrane</keyword>
<evidence type="ECO:0000313" key="3">
    <source>
        <dbReference type="EMBL" id="EFX05066.1"/>
    </source>
</evidence>
<dbReference type="EMBL" id="GL629756">
    <property type="protein sequence ID" value="EFX05066.1"/>
    <property type="molecule type" value="Genomic_DNA"/>
</dbReference>
<dbReference type="Proteomes" id="UP000007796">
    <property type="component" value="Unassembled WGS sequence"/>
</dbReference>
<dbReference type="HOGENOM" id="CLU_1759004_0_0_1"/>